<gene>
    <name evidence="1" type="ORF">EGYM00163_LOCUS50390</name>
</gene>
<protein>
    <submittedName>
        <fullName evidence="1">Uncharacterized protein</fullName>
    </submittedName>
</protein>
<proteinExistence type="predicted"/>
<organism evidence="1">
    <name type="scientific">Eutreptiella gymnastica</name>
    <dbReference type="NCBI Taxonomy" id="73025"/>
    <lineage>
        <taxon>Eukaryota</taxon>
        <taxon>Discoba</taxon>
        <taxon>Euglenozoa</taxon>
        <taxon>Euglenida</taxon>
        <taxon>Spirocuta</taxon>
        <taxon>Euglenophyceae</taxon>
        <taxon>Eutreptiales</taxon>
        <taxon>Eutreptiaceae</taxon>
        <taxon>Eutreptiella</taxon>
    </lineage>
</organism>
<dbReference type="AlphaFoldDB" id="A0A7S4GJP6"/>
<dbReference type="EMBL" id="HBJA01146362">
    <property type="protein sequence ID" value="CAE0839018.1"/>
    <property type="molecule type" value="Transcribed_RNA"/>
</dbReference>
<accession>A0A7S4GJP6</accession>
<evidence type="ECO:0000313" key="1">
    <source>
        <dbReference type="EMBL" id="CAE0839018.1"/>
    </source>
</evidence>
<sequence>MGATPASKAPQQGVHSLEPPLVSPAFPYAEMTSQSPCADLRPCFDETVLGGAPVSLSARKRPRDPGILGLASGAEFAGWCCWGLVWRSPFGGLGMADEEGDGKCERLMLHSLEMAEIRPLLVDLTH</sequence>
<reference evidence="1" key="1">
    <citation type="submission" date="2021-01" db="EMBL/GenBank/DDBJ databases">
        <authorList>
            <person name="Corre E."/>
            <person name="Pelletier E."/>
            <person name="Niang G."/>
            <person name="Scheremetjew M."/>
            <person name="Finn R."/>
            <person name="Kale V."/>
            <person name="Holt S."/>
            <person name="Cochrane G."/>
            <person name="Meng A."/>
            <person name="Brown T."/>
            <person name="Cohen L."/>
        </authorList>
    </citation>
    <scope>NUCLEOTIDE SEQUENCE</scope>
    <source>
        <strain evidence="1">CCMP1594</strain>
    </source>
</reference>
<name>A0A7S4GJP6_9EUGL</name>